<dbReference type="GO" id="GO:0005829">
    <property type="term" value="C:cytosol"/>
    <property type="evidence" value="ECO:0007669"/>
    <property type="project" value="TreeGrafter"/>
</dbReference>
<dbReference type="EMBL" id="LAVV01002677">
    <property type="protein sequence ID" value="KNZ62659.1"/>
    <property type="molecule type" value="Genomic_DNA"/>
</dbReference>
<feature type="compositionally biased region" description="Low complexity" evidence="4">
    <location>
        <begin position="39"/>
        <end position="64"/>
    </location>
</feature>
<keyword evidence="2" id="KW-0597">Phosphoprotein</keyword>
<dbReference type="GO" id="GO:0097038">
    <property type="term" value="C:perinuclear endoplasmic reticulum"/>
    <property type="evidence" value="ECO:0007669"/>
    <property type="project" value="TreeGrafter"/>
</dbReference>
<feature type="compositionally biased region" description="Low complexity" evidence="4">
    <location>
        <begin position="1"/>
        <end position="10"/>
    </location>
</feature>
<evidence type="ECO:0000256" key="1">
    <source>
        <dbReference type="ARBA" id="ARBA00008842"/>
    </source>
</evidence>
<comment type="similarity">
    <text evidence="1">Belongs to the OSBP family.</text>
</comment>
<protein>
    <submittedName>
        <fullName evidence="5">Exodeoxyribonuclease V</fullName>
    </submittedName>
</protein>
<feature type="region of interest" description="Disordered" evidence="4">
    <location>
        <begin position="594"/>
        <end position="626"/>
    </location>
</feature>
<dbReference type="InterPro" id="IPR000648">
    <property type="entry name" value="Oxysterol-bd"/>
</dbReference>
<feature type="region of interest" description="Disordered" evidence="4">
    <location>
        <begin position="1"/>
        <end position="70"/>
    </location>
</feature>
<dbReference type="FunFam" id="3.30.70.3490:FF:000033">
    <property type="match status" value="1"/>
</dbReference>
<dbReference type="Proteomes" id="UP000037035">
    <property type="component" value="Unassembled WGS sequence"/>
</dbReference>
<feature type="region of interest" description="Disordered" evidence="4">
    <location>
        <begin position="507"/>
        <end position="568"/>
    </location>
</feature>
<dbReference type="Pfam" id="PF01237">
    <property type="entry name" value="Oxysterol_BP"/>
    <property type="match status" value="1"/>
</dbReference>
<feature type="region of interest" description="Disordered" evidence="4">
    <location>
        <begin position="769"/>
        <end position="804"/>
    </location>
</feature>
<gene>
    <name evidence="5" type="ORF">VP01_1240g5</name>
</gene>
<organism evidence="5 6">
    <name type="scientific">Puccinia sorghi</name>
    <dbReference type="NCBI Taxonomy" id="27349"/>
    <lineage>
        <taxon>Eukaryota</taxon>
        <taxon>Fungi</taxon>
        <taxon>Dikarya</taxon>
        <taxon>Basidiomycota</taxon>
        <taxon>Pucciniomycotina</taxon>
        <taxon>Pucciniomycetes</taxon>
        <taxon>Pucciniales</taxon>
        <taxon>Pucciniaceae</taxon>
        <taxon>Puccinia</taxon>
    </lineage>
</organism>
<feature type="compositionally biased region" description="Polar residues" evidence="4">
    <location>
        <begin position="610"/>
        <end position="620"/>
    </location>
</feature>
<dbReference type="InterPro" id="IPR037239">
    <property type="entry name" value="OSBP_sf"/>
</dbReference>
<feature type="repeat" description="ANK" evidence="3">
    <location>
        <begin position="288"/>
        <end position="320"/>
    </location>
</feature>
<evidence type="ECO:0000256" key="3">
    <source>
        <dbReference type="PROSITE-ProRule" id="PRU00023"/>
    </source>
</evidence>
<dbReference type="STRING" id="27349.A0A0L6VPL9"/>
<dbReference type="PANTHER" id="PTHR10972">
    <property type="entry name" value="OXYSTEROL-BINDING PROTEIN-RELATED"/>
    <property type="match status" value="1"/>
</dbReference>
<name>A0A0L6VPL9_9BASI</name>
<evidence type="ECO:0000256" key="2">
    <source>
        <dbReference type="ARBA" id="ARBA00022553"/>
    </source>
</evidence>
<proteinExistence type="inferred from homology"/>
<dbReference type="Gene3D" id="1.25.40.20">
    <property type="entry name" value="Ankyrin repeat-containing domain"/>
    <property type="match status" value="2"/>
</dbReference>
<feature type="repeat" description="ANK" evidence="3">
    <location>
        <begin position="154"/>
        <end position="175"/>
    </location>
</feature>
<evidence type="ECO:0000313" key="6">
    <source>
        <dbReference type="Proteomes" id="UP000037035"/>
    </source>
</evidence>
<dbReference type="InterPro" id="IPR036770">
    <property type="entry name" value="Ankyrin_rpt-contain_sf"/>
</dbReference>
<dbReference type="Gene3D" id="3.30.70.3490">
    <property type="match status" value="1"/>
</dbReference>
<dbReference type="SUPFAM" id="SSF48403">
    <property type="entry name" value="Ankyrin repeat"/>
    <property type="match status" value="1"/>
</dbReference>
<sequence>MHSLNSSPSPSRRRAQSVAISSNHSSPSSPPPPPPPPLSTTITSNSPAPQKPSPSSTKQQSKSSNHSPVDQSLQSFKLLQALRTSDTDSILNLLSTQYYPKDDQFSPNLSESHLTPLHLAKRLTHFFLTIITDEVVELVLSNSPPTVLISQDSAGQTPLHIACSLSRADVVSLLLAHPQVDDSIRDHQSRTCLELDAYINLPIDKSSAARDQLSASFLALLSAYIASSQTSVVSSSTLSATQHSGNLSDVIPSSTAINNHESAVDQLYKFMHLPRCKSIDFNLREEQSGTTLLHEAAKRKDIHLINLAIAKGADVLARDKRNKMPIDVLSTTSNTLLNQADLLPSPLAASSEGRALKAISHTKAWSPETYQSSPSLSHSANLSAPAAGGSPNQPTLKGYLSKWTNMARGYSTRWIVLEKGTLDCDIPPFFKYKLRFEVSSKLGNSYPRFYLKGSHPLEVMRWVEALKQAIEVANQVASPSPEHGPQPQLKASVSLMHGDKRSFVSRHLRASRHGQGASPGSSRRNMTDPTGMPRETNADPDSPPRSVLAHSTSEDDDVSRTDKSQPPFENELDLLVQSLKAHIEMTDQLVNSLCIPSDSPSPQPSPADLLNNSTNSSLAPGNNDGKRQIEVKHALKRSIEDLGVILDDYLMKINKRERYHIRRYEEELQAKRLWEENMQALLASQAEMERQLQSVARDSSRRKKQLKSLKAGLNESNAAINTSNLEVDTTSNGEEKTEVSFTLILLLALLRFPNLGKLFTPCAQGGDPALVPPPSTNRPASAAPPRPEDLSGSSSESEDEEDDEFFEAIETGAIAVEPMAVTKPLVSELALPEFDIETLKEGYETKRTTLPITADDRPSVSLWGILKNSIGKDLTKISFPVSFNEPVSMLQRMAEDMQFSECLDAAAEQRDSLIRIAYVAGFAMSNYSSTYRVMQRIKLTPLTYLGLSTHFWVKPLNTSTRRKNFVTFRSKLAIILACYAESPRWSYFGETDAKNKFTGKSFEIKPTGVAHAILKIPKSSEGTQAYPPVKTNPNRVEEHYSWKKVTTVVSNFLMGSPTIDHYGDMEIINHRTQERCVLTFKPRGWRGKDANEVKGSVYGKNGELVWELAGKWTTQLIGRRAGSASGDLAPDESVTPSRGREYLQLWKNTPQPPNMPFNLTTFAVTLNAINSRLKVWLPPTDCRLRPDQHAFEKGQWEKANELKTALEEFQRSTKRKRELGELPPHQPRWFVQVDDPDSGELTWEAIRSSDDGVSILYWEERKRVGLSRKQNSEVEWTDVSHVSLPHFPLPSILPSCYLLLTFLSYHHPLI</sequence>
<dbReference type="VEuPathDB" id="FungiDB:VP01_1240g5"/>
<dbReference type="GO" id="GO:0030011">
    <property type="term" value="P:maintenance of cell polarity"/>
    <property type="evidence" value="ECO:0007669"/>
    <property type="project" value="TreeGrafter"/>
</dbReference>
<dbReference type="GO" id="GO:0032934">
    <property type="term" value="F:sterol binding"/>
    <property type="evidence" value="ECO:0007669"/>
    <property type="project" value="TreeGrafter"/>
</dbReference>
<feature type="compositionally biased region" description="Low complexity" evidence="4">
    <location>
        <begin position="372"/>
        <end position="387"/>
    </location>
</feature>
<feature type="compositionally biased region" description="Polar residues" evidence="4">
    <location>
        <begin position="518"/>
        <end position="528"/>
    </location>
</feature>
<reference evidence="5 6" key="1">
    <citation type="submission" date="2015-08" db="EMBL/GenBank/DDBJ databases">
        <title>Next Generation Sequencing and Analysis of the Genome of Puccinia sorghi L Schw, the Causal Agent of Maize Common Rust.</title>
        <authorList>
            <person name="Rochi L."/>
            <person name="Burguener G."/>
            <person name="Darino M."/>
            <person name="Turjanski A."/>
            <person name="Kreff E."/>
            <person name="Dieguez M.J."/>
            <person name="Sacco F."/>
        </authorList>
    </citation>
    <scope>NUCLEOTIDE SEQUENCE [LARGE SCALE GENOMIC DNA]</scope>
    <source>
        <strain evidence="5 6">RO10H11247</strain>
    </source>
</reference>
<dbReference type="SUPFAM" id="SSF50729">
    <property type="entry name" value="PH domain-like"/>
    <property type="match status" value="1"/>
</dbReference>
<dbReference type="PANTHER" id="PTHR10972:SF205">
    <property type="entry name" value="OXYSTEROL-BINDING PROTEIN 1"/>
    <property type="match status" value="1"/>
</dbReference>
<dbReference type="GO" id="GO:0006887">
    <property type="term" value="P:exocytosis"/>
    <property type="evidence" value="ECO:0007669"/>
    <property type="project" value="TreeGrafter"/>
</dbReference>
<feature type="region of interest" description="Disordered" evidence="4">
    <location>
        <begin position="370"/>
        <end position="394"/>
    </location>
</feature>
<dbReference type="SUPFAM" id="SSF101094">
    <property type="entry name" value="Staphylocoagulase"/>
    <property type="match status" value="1"/>
</dbReference>
<evidence type="ECO:0000313" key="5">
    <source>
        <dbReference type="EMBL" id="KNZ62659.1"/>
    </source>
</evidence>
<comment type="caution">
    <text evidence="5">The sequence shown here is derived from an EMBL/GenBank/DDBJ whole genome shotgun (WGS) entry which is preliminary data.</text>
</comment>
<dbReference type="SUPFAM" id="SSF144000">
    <property type="entry name" value="Oxysterol-binding protein-like"/>
    <property type="match status" value="1"/>
</dbReference>
<dbReference type="PROSITE" id="PS50088">
    <property type="entry name" value="ANK_REPEAT"/>
    <property type="match status" value="2"/>
</dbReference>
<keyword evidence="3" id="KW-0040">ANK repeat</keyword>
<dbReference type="GO" id="GO:0005886">
    <property type="term" value="C:plasma membrane"/>
    <property type="evidence" value="ECO:0007669"/>
    <property type="project" value="TreeGrafter"/>
</dbReference>
<dbReference type="FunFam" id="2.40.160.120:FF:000017">
    <property type="entry name" value="Oxysterol-binding protein homolog C2F12.05c"/>
    <property type="match status" value="1"/>
</dbReference>
<keyword evidence="6" id="KW-1185">Reference proteome</keyword>
<dbReference type="GO" id="GO:0034727">
    <property type="term" value="P:piecemeal microautophagy of the nucleus"/>
    <property type="evidence" value="ECO:0007669"/>
    <property type="project" value="TreeGrafter"/>
</dbReference>
<evidence type="ECO:0000256" key="4">
    <source>
        <dbReference type="SAM" id="MobiDB-lite"/>
    </source>
</evidence>
<dbReference type="Pfam" id="PF00023">
    <property type="entry name" value="Ank"/>
    <property type="match status" value="2"/>
</dbReference>
<dbReference type="GO" id="GO:0006897">
    <property type="term" value="P:endocytosis"/>
    <property type="evidence" value="ECO:0007669"/>
    <property type="project" value="TreeGrafter"/>
</dbReference>
<dbReference type="GO" id="GO:0005635">
    <property type="term" value="C:nuclear envelope"/>
    <property type="evidence" value="ECO:0007669"/>
    <property type="project" value="TreeGrafter"/>
</dbReference>
<feature type="compositionally biased region" description="Pro residues" evidence="4">
    <location>
        <begin position="28"/>
        <end position="38"/>
    </location>
</feature>
<dbReference type="OrthoDB" id="1854502at2759"/>
<dbReference type="SMART" id="SM00248">
    <property type="entry name" value="ANK"/>
    <property type="match status" value="3"/>
</dbReference>
<dbReference type="InterPro" id="IPR002110">
    <property type="entry name" value="Ankyrin_rpt"/>
</dbReference>
<dbReference type="Gene3D" id="2.40.160.120">
    <property type="match status" value="1"/>
</dbReference>
<dbReference type="PROSITE" id="PS50297">
    <property type="entry name" value="ANK_REP_REGION"/>
    <property type="match status" value="2"/>
</dbReference>
<accession>A0A0L6VPL9</accession>